<feature type="transmembrane region" description="Helical" evidence="2">
    <location>
        <begin position="88"/>
        <end position="107"/>
    </location>
</feature>
<sequence>MNAPDGSQQPESVCAPVRIPALLLYSFMAFPLAFAGLPVYLHAPDFYAVTMGSSITSLGLVLLGLRVVDALQDPLIGALSDRFHRARAGIIILGAILLGTGFWMIFHPDPAHTLTWFAVAVFICTTGFSVVTINLQTLGGVWRTSTDDRTKVTGWREALALLGLVVASISPAVLGQQTDPARAFHLLSIIYIPVLLAGTVLLLIWLKTADLSRPKPGTQSLSWGLIVSDPWRRRFFLLSLLNTFASAIPAVLVLFFIRDRLGAESYTGLFLLLYFLSGAVSMIVWERVARVFGKIRTWAISMGVAILTFIWAALLGDGDIYAFAAVCTLSGLALGADLALPPSILADHIHKEDRQGEAAKFFSFLTLISKAALALATGLALPALGLIGYEPGGQMTPVLDLSLSVAYAVVPCLLKTLTLFWLLIAESKISLDRPLAPGVAGWNAESARNG</sequence>
<evidence type="ECO:0000313" key="3">
    <source>
        <dbReference type="EMBL" id="GGB35284.1"/>
    </source>
</evidence>
<feature type="transmembrane region" description="Helical" evidence="2">
    <location>
        <begin position="113"/>
        <end position="135"/>
    </location>
</feature>
<gene>
    <name evidence="3" type="ORF">GCM10011316_04270</name>
</gene>
<feature type="transmembrane region" description="Helical" evidence="2">
    <location>
        <begin position="46"/>
        <end position="68"/>
    </location>
</feature>
<dbReference type="GO" id="GO:0008643">
    <property type="term" value="P:carbohydrate transport"/>
    <property type="evidence" value="ECO:0007669"/>
    <property type="project" value="InterPro"/>
</dbReference>
<dbReference type="Proteomes" id="UP000605148">
    <property type="component" value="Unassembled WGS sequence"/>
</dbReference>
<evidence type="ECO:0000313" key="4">
    <source>
        <dbReference type="Proteomes" id="UP000605148"/>
    </source>
</evidence>
<dbReference type="Pfam" id="PF13347">
    <property type="entry name" value="MFS_2"/>
    <property type="match status" value="1"/>
</dbReference>
<organism evidence="3 4">
    <name type="scientific">Roseibium aquae</name>
    <dbReference type="NCBI Taxonomy" id="1323746"/>
    <lineage>
        <taxon>Bacteria</taxon>
        <taxon>Pseudomonadati</taxon>
        <taxon>Pseudomonadota</taxon>
        <taxon>Alphaproteobacteria</taxon>
        <taxon>Hyphomicrobiales</taxon>
        <taxon>Stappiaceae</taxon>
        <taxon>Roseibium</taxon>
    </lineage>
</organism>
<feature type="transmembrane region" description="Helical" evidence="2">
    <location>
        <begin position="361"/>
        <end position="384"/>
    </location>
</feature>
<feature type="transmembrane region" description="Helical" evidence="2">
    <location>
        <begin position="263"/>
        <end position="285"/>
    </location>
</feature>
<reference evidence="3" key="1">
    <citation type="journal article" date="2014" name="Int. J. Syst. Evol. Microbiol.">
        <title>Complete genome sequence of Corynebacterium casei LMG S-19264T (=DSM 44701T), isolated from a smear-ripened cheese.</title>
        <authorList>
            <consortium name="US DOE Joint Genome Institute (JGI-PGF)"/>
            <person name="Walter F."/>
            <person name="Albersmeier A."/>
            <person name="Kalinowski J."/>
            <person name="Ruckert C."/>
        </authorList>
    </citation>
    <scope>NUCLEOTIDE SEQUENCE</scope>
    <source>
        <strain evidence="3">CGMCC 1.12426</strain>
    </source>
</reference>
<keyword evidence="2" id="KW-0472">Membrane</keyword>
<keyword evidence="4" id="KW-1185">Reference proteome</keyword>
<dbReference type="GO" id="GO:0005886">
    <property type="term" value="C:plasma membrane"/>
    <property type="evidence" value="ECO:0007669"/>
    <property type="project" value="TreeGrafter"/>
</dbReference>
<comment type="similarity">
    <text evidence="1">Belongs to the sodium:galactoside symporter (TC 2.A.2) family.</text>
</comment>
<dbReference type="SUPFAM" id="SSF103473">
    <property type="entry name" value="MFS general substrate transporter"/>
    <property type="match status" value="1"/>
</dbReference>
<reference evidence="3" key="2">
    <citation type="submission" date="2020-09" db="EMBL/GenBank/DDBJ databases">
        <authorList>
            <person name="Sun Q."/>
            <person name="Zhou Y."/>
        </authorList>
    </citation>
    <scope>NUCLEOTIDE SEQUENCE</scope>
    <source>
        <strain evidence="3">CGMCC 1.12426</strain>
    </source>
</reference>
<name>A0A916T860_9HYPH</name>
<dbReference type="GO" id="GO:0015293">
    <property type="term" value="F:symporter activity"/>
    <property type="evidence" value="ECO:0007669"/>
    <property type="project" value="InterPro"/>
</dbReference>
<feature type="transmembrane region" description="Helical" evidence="2">
    <location>
        <begin position="21"/>
        <end position="40"/>
    </location>
</feature>
<evidence type="ECO:0000256" key="2">
    <source>
        <dbReference type="SAM" id="Phobius"/>
    </source>
</evidence>
<feature type="transmembrane region" description="Helical" evidence="2">
    <location>
        <begin position="186"/>
        <end position="206"/>
    </location>
</feature>
<feature type="transmembrane region" description="Helical" evidence="2">
    <location>
        <begin position="235"/>
        <end position="257"/>
    </location>
</feature>
<protein>
    <submittedName>
        <fullName evidence="3">Sugar:cation symporter</fullName>
    </submittedName>
</protein>
<dbReference type="RefSeq" id="WP_208998276.1">
    <property type="nucleotide sequence ID" value="NZ_BMFA01000001.1"/>
</dbReference>
<proteinExistence type="inferred from homology"/>
<dbReference type="InterPro" id="IPR036259">
    <property type="entry name" value="MFS_trans_sf"/>
</dbReference>
<dbReference type="EMBL" id="BMFA01000001">
    <property type="protein sequence ID" value="GGB35284.1"/>
    <property type="molecule type" value="Genomic_DNA"/>
</dbReference>
<keyword evidence="2" id="KW-1133">Transmembrane helix</keyword>
<feature type="transmembrane region" description="Helical" evidence="2">
    <location>
        <begin position="320"/>
        <end position="340"/>
    </location>
</feature>
<dbReference type="PANTHER" id="PTHR11328:SF28">
    <property type="entry name" value="MAJOR FACILITATOR SUPERFAMILY DOMAIN-CONTAINING PROTEIN 12"/>
    <property type="match status" value="1"/>
</dbReference>
<dbReference type="Gene3D" id="1.20.1250.20">
    <property type="entry name" value="MFS general substrate transporter like domains"/>
    <property type="match status" value="2"/>
</dbReference>
<keyword evidence="2" id="KW-0812">Transmembrane</keyword>
<dbReference type="PANTHER" id="PTHR11328">
    <property type="entry name" value="MAJOR FACILITATOR SUPERFAMILY DOMAIN-CONTAINING PROTEIN"/>
    <property type="match status" value="1"/>
</dbReference>
<feature type="transmembrane region" description="Helical" evidence="2">
    <location>
        <begin position="155"/>
        <end position="174"/>
    </location>
</feature>
<evidence type="ECO:0000256" key="1">
    <source>
        <dbReference type="ARBA" id="ARBA00009617"/>
    </source>
</evidence>
<dbReference type="InterPro" id="IPR039672">
    <property type="entry name" value="MFS_2"/>
</dbReference>
<comment type="caution">
    <text evidence="3">The sequence shown here is derived from an EMBL/GenBank/DDBJ whole genome shotgun (WGS) entry which is preliminary data.</text>
</comment>
<accession>A0A916T860</accession>
<feature type="transmembrane region" description="Helical" evidence="2">
    <location>
        <begin position="404"/>
        <end position="424"/>
    </location>
</feature>
<dbReference type="AlphaFoldDB" id="A0A916T860"/>
<feature type="transmembrane region" description="Helical" evidence="2">
    <location>
        <begin position="297"/>
        <end position="314"/>
    </location>
</feature>